<dbReference type="AlphaFoldDB" id="A0AA43RG42"/>
<keyword evidence="6" id="KW-0963">Cytoplasm</keyword>
<dbReference type="InterPro" id="IPR011063">
    <property type="entry name" value="TilS/TtcA_N"/>
</dbReference>
<evidence type="ECO:0000313" key="9">
    <source>
        <dbReference type="Proteomes" id="UP001168575"/>
    </source>
</evidence>
<feature type="domain" description="tRNA(Ile)-lysidine/2-thiocytidine synthase N-terminal" evidence="7">
    <location>
        <begin position="29"/>
        <end position="231"/>
    </location>
</feature>
<accession>A0AA43RG42</accession>
<evidence type="ECO:0000256" key="2">
    <source>
        <dbReference type="ARBA" id="ARBA00022694"/>
    </source>
</evidence>
<keyword evidence="1 6" id="KW-0436">Ligase</keyword>
<dbReference type="NCBIfam" id="TIGR02432">
    <property type="entry name" value="lysidine_TilS_N"/>
    <property type="match status" value="1"/>
</dbReference>
<comment type="similarity">
    <text evidence="6">Belongs to the tRNA(Ile)-lysidine synthase family.</text>
</comment>
<dbReference type="HAMAP" id="MF_01161">
    <property type="entry name" value="tRNA_Ile_lys_synt"/>
    <property type="match status" value="1"/>
</dbReference>
<evidence type="ECO:0000256" key="1">
    <source>
        <dbReference type="ARBA" id="ARBA00022598"/>
    </source>
</evidence>
<evidence type="ECO:0000256" key="6">
    <source>
        <dbReference type="HAMAP-Rule" id="MF_01161"/>
    </source>
</evidence>
<reference evidence="8" key="1">
    <citation type="submission" date="2023-07" db="EMBL/GenBank/DDBJ databases">
        <title>Between Cages and Wild: Unraveling the Impact of Captivity on Animal Microbiomes and Antimicrobial Resistance.</title>
        <authorList>
            <person name="Schmartz G.P."/>
            <person name="Rehner J."/>
            <person name="Schuff M.J."/>
            <person name="Becker S.L."/>
            <person name="Kravczyk M."/>
            <person name="Gurevich A."/>
            <person name="Francke R."/>
            <person name="Mueller R."/>
            <person name="Keller V."/>
            <person name="Keller A."/>
        </authorList>
    </citation>
    <scope>NUCLEOTIDE SEQUENCE</scope>
    <source>
        <strain evidence="8">S12M_St_49</strain>
    </source>
</reference>
<dbReference type="EMBL" id="JAUMVS010000006">
    <property type="protein sequence ID" value="MDO4841209.1"/>
    <property type="molecule type" value="Genomic_DNA"/>
</dbReference>
<comment type="domain">
    <text evidence="6">The N-terminal region contains the highly conserved SGGXDS motif, predicted to be a P-loop motif involved in ATP binding.</text>
</comment>
<evidence type="ECO:0000313" key="8">
    <source>
        <dbReference type="EMBL" id="MDO4841209.1"/>
    </source>
</evidence>
<comment type="caution">
    <text evidence="8">The sequence shown here is derived from an EMBL/GenBank/DDBJ whole genome shotgun (WGS) entry which is preliminary data.</text>
</comment>
<dbReference type="GO" id="GO:0005524">
    <property type="term" value="F:ATP binding"/>
    <property type="evidence" value="ECO:0007669"/>
    <property type="project" value="UniProtKB-UniRule"/>
</dbReference>
<name>A0AA43RG42_9ACTN</name>
<evidence type="ECO:0000256" key="4">
    <source>
        <dbReference type="ARBA" id="ARBA00022840"/>
    </source>
</evidence>
<dbReference type="PANTHER" id="PTHR43033">
    <property type="entry name" value="TRNA(ILE)-LYSIDINE SYNTHASE-RELATED"/>
    <property type="match status" value="1"/>
</dbReference>
<dbReference type="Proteomes" id="UP001168575">
    <property type="component" value="Unassembled WGS sequence"/>
</dbReference>
<dbReference type="InterPro" id="IPR012795">
    <property type="entry name" value="tRNA_Ile_lys_synt_N"/>
</dbReference>
<keyword evidence="4 6" id="KW-0067">ATP-binding</keyword>
<dbReference type="CDD" id="cd01992">
    <property type="entry name" value="TilS_N"/>
    <property type="match status" value="1"/>
</dbReference>
<keyword evidence="2 6" id="KW-0819">tRNA processing</keyword>
<keyword evidence="9" id="KW-1185">Reference proteome</keyword>
<evidence type="ECO:0000259" key="7">
    <source>
        <dbReference type="Pfam" id="PF01171"/>
    </source>
</evidence>
<dbReference type="GO" id="GO:0005737">
    <property type="term" value="C:cytoplasm"/>
    <property type="evidence" value="ECO:0007669"/>
    <property type="project" value="UniProtKB-SubCell"/>
</dbReference>
<dbReference type="EC" id="6.3.4.19" evidence="6"/>
<comment type="catalytic activity">
    <reaction evidence="5 6">
        <text>cytidine(34) in tRNA(Ile2) + L-lysine + ATP = lysidine(34) in tRNA(Ile2) + AMP + diphosphate + H(+)</text>
        <dbReference type="Rhea" id="RHEA:43744"/>
        <dbReference type="Rhea" id="RHEA-COMP:10625"/>
        <dbReference type="Rhea" id="RHEA-COMP:10670"/>
        <dbReference type="ChEBI" id="CHEBI:15378"/>
        <dbReference type="ChEBI" id="CHEBI:30616"/>
        <dbReference type="ChEBI" id="CHEBI:32551"/>
        <dbReference type="ChEBI" id="CHEBI:33019"/>
        <dbReference type="ChEBI" id="CHEBI:82748"/>
        <dbReference type="ChEBI" id="CHEBI:83665"/>
        <dbReference type="ChEBI" id="CHEBI:456215"/>
        <dbReference type="EC" id="6.3.4.19"/>
    </reaction>
</comment>
<proteinExistence type="inferred from homology"/>
<comment type="function">
    <text evidence="6">Ligates lysine onto the cytidine present at position 34 of the AUA codon-specific tRNA(Ile) that contains the anticodon CAU, in an ATP-dependent manner. Cytidine is converted to lysidine, thus changing the amino acid specificity of the tRNA from methionine to isoleucine.</text>
</comment>
<organism evidence="8 9">
    <name type="scientific">Phoenicibacter congonensis</name>
    <dbReference type="NCBI Taxonomy" id="1944646"/>
    <lineage>
        <taxon>Bacteria</taxon>
        <taxon>Bacillati</taxon>
        <taxon>Actinomycetota</taxon>
        <taxon>Coriobacteriia</taxon>
        <taxon>Eggerthellales</taxon>
        <taxon>Eggerthellaceae</taxon>
        <taxon>Phoenicibacter</taxon>
    </lineage>
</organism>
<dbReference type="InterPro" id="IPR012094">
    <property type="entry name" value="tRNA_Ile_lys_synt"/>
</dbReference>
<keyword evidence="3 6" id="KW-0547">Nucleotide-binding</keyword>
<dbReference type="SUPFAM" id="SSF52402">
    <property type="entry name" value="Adenine nucleotide alpha hydrolases-like"/>
    <property type="match status" value="1"/>
</dbReference>
<protein>
    <recommendedName>
        <fullName evidence="6">tRNA(Ile)-lysidine synthase</fullName>
        <ecNumber evidence="6">6.3.4.19</ecNumber>
    </recommendedName>
    <alternativeName>
        <fullName evidence="6">tRNA(Ile)-2-lysyl-cytidine synthase</fullName>
    </alternativeName>
    <alternativeName>
        <fullName evidence="6">tRNA(Ile)-lysidine synthetase</fullName>
    </alternativeName>
</protein>
<dbReference type="Gene3D" id="3.40.50.620">
    <property type="entry name" value="HUPs"/>
    <property type="match status" value="1"/>
</dbReference>
<dbReference type="PANTHER" id="PTHR43033:SF1">
    <property type="entry name" value="TRNA(ILE)-LYSIDINE SYNTHASE-RELATED"/>
    <property type="match status" value="1"/>
</dbReference>
<evidence type="ECO:0000256" key="3">
    <source>
        <dbReference type="ARBA" id="ARBA00022741"/>
    </source>
</evidence>
<feature type="binding site" evidence="6">
    <location>
        <begin position="34"/>
        <end position="39"/>
    </location>
    <ligand>
        <name>ATP</name>
        <dbReference type="ChEBI" id="CHEBI:30616"/>
    </ligand>
</feature>
<evidence type="ECO:0000256" key="5">
    <source>
        <dbReference type="ARBA" id="ARBA00048539"/>
    </source>
</evidence>
<comment type="subcellular location">
    <subcellularLocation>
        <location evidence="6">Cytoplasm</location>
    </subcellularLocation>
</comment>
<dbReference type="InterPro" id="IPR014729">
    <property type="entry name" value="Rossmann-like_a/b/a_fold"/>
</dbReference>
<dbReference type="GO" id="GO:0032267">
    <property type="term" value="F:tRNA(Ile)-lysidine synthase activity"/>
    <property type="evidence" value="ECO:0007669"/>
    <property type="project" value="UniProtKB-EC"/>
</dbReference>
<sequence>MQGKKLEITTKRALQTVQKHGLFTCANPVLLMVSGGSDSTALCYIANELKKLGEIEHLAALHVNHKIRGAEADGDQEFVRELCAHLSIPLFEAEVDIPKLTAQTGKNLEAVARAERYSLANDALMSLCEHSGKTLSDGVIVTAHTLDDRAENFYMRSIVGTGPGGFRSMQHKNKSKQLARPLLDLTREELREAIMEAKEDAAAFTNNKGELWREDKTNEDTTNFRSFVRHKIIPLASERNEKHLETLRRTMDAIAEEDDLLNSYARKLLNETCSYFPQHKKAQLKPAFGEAEKPIAKRALYILMRELLPEEDRIEQKSIDAIMNCFENGVSIATSAQNIQGNFMVSSNIKGVIVETADSYRQRRKRI</sequence>
<dbReference type="Pfam" id="PF01171">
    <property type="entry name" value="ATP_bind_3"/>
    <property type="match status" value="1"/>
</dbReference>
<gene>
    <name evidence="6 8" type="primary">tilS</name>
    <name evidence="8" type="ORF">Q3982_00835</name>
</gene>
<dbReference type="GO" id="GO:0006400">
    <property type="term" value="P:tRNA modification"/>
    <property type="evidence" value="ECO:0007669"/>
    <property type="project" value="UniProtKB-UniRule"/>
</dbReference>